<gene>
    <name evidence="1" type="ORF">SDC9_161133</name>
</gene>
<sequence>MREVKKTSPEEILDLLRKAGVDELCYVISFHQDADGKYMPLEEGIHSVFYAGMPSLVICN</sequence>
<accession>A0A645FHI7</accession>
<dbReference type="AlphaFoldDB" id="A0A645FHI7"/>
<organism evidence="1">
    <name type="scientific">bioreactor metagenome</name>
    <dbReference type="NCBI Taxonomy" id="1076179"/>
    <lineage>
        <taxon>unclassified sequences</taxon>
        <taxon>metagenomes</taxon>
        <taxon>ecological metagenomes</taxon>
    </lineage>
</organism>
<protein>
    <submittedName>
        <fullName evidence="1">Uncharacterized protein</fullName>
    </submittedName>
</protein>
<reference evidence="1" key="1">
    <citation type="submission" date="2019-08" db="EMBL/GenBank/DDBJ databases">
        <authorList>
            <person name="Kucharzyk K."/>
            <person name="Murdoch R.W."/>
            <person name="Higgins S."/>
            <person name="Loffler F."/>
        </authorList>
    </citation>
    <scope>NUCLEOTIDE SEQUENCE</scope>
</reference>
<evidence type="ECO:0000313" key="1">
    <source>
        <dbReference type="EMBL" id="MPN13807.1"/>
    </source>
</evidence>
<comment type="caution">
    <text evidence="1">The sequence shown here is derived from an EMBL/GenBank/DDBJ whole genome shotgun (WGS) entry which is preliminary data.</text>
</comment>
<dbReference type="EMBL" id="VSSQ01060359">
    <property type="protein sequence ID" value="MPN13807.1"/>
    <property type="molecule type" value="Genomic_DNA"/>
</dbReference>
<proteinExistence type="predicted"/>
<name>A0A645FHI7_9ZZZZ</name>